<dbReference type="EMBL" id="LJRR01000449">
    <property type="protein sequence ID" value="KPZ08797.1"/>
    <property type="molecule type" value="Genomic_DNA"/>
</dbReference>
<keyword evidence="4" id="KW-0520">NAD</keyword>
<evidence type="ECO:0000256" key="5">
    <source>
        <dbReference type="SAM" id="MobiDB-lite"/>
    </source>
</evidence>
<dbReference type="Gene3D" id="3.40.50.720">
    <property type="entry name" value="NAD(P)-binding Rossmann-like Domain"/>
    <property type="match status" value="2"/>
</dbReference>
<dbReference type="InterPro" id="IPR029752">
    <property type="entry name" value="D-isomer_DH_CS1"/>
</dbReference>
<dbReference type="Pfam" id="PF02826">
    <property type="entry name" value="2-Hacid_dh_C"/>
    <property type="match status" value="1"/>
</dbReference>
<gene>
    <name evidence="8" type="ORF">ALO40_04937</name>
</gene>
<feature type="domain" description="D-isomer specific 2-hydroxyacid dehydrogenase catalytic" evidence="6">
    <location>
        <begin position="298"/>
        <end position="583"/>
    </location>
</feature>
<evidence type="ECO:0000313" key="9">
    <source>
        <dbReference type="Proteomes" id="UP000050317"/>
    </source>
</evidence>
<dbReference type="InterPro" id="IPR006140">
    <property type="entry name" value="D-isomer_DH_NAD-bd"/>
</dbReference>
<protein>
    <submittedName>
        <fullName evidence="8">D-isomer specific 2-hydroxyacid dehydrogenase family protein</fullName>
    </submittedName>
</protein>
<keyword evidence="3" id="KW-0560">Oxidoreductase</keyword>
<reference evidence="8 9" key="1">
    <citation type="submission" date="2015-09" db="EMBL/GenBank/DDBJ databases">
        <title>Genome announcement of multiple Pseudomonas syringae strains.</title>
        <authorList>
            <person name="Thakur S."/>
            <person name="Wang P.W."/>
            <person name="Gong Y."/>
            <person name="Weir B.S."/>
            <person name="Guttman D.S."/>
        </authorList>
    </citation>
    <scope>NUCLEOTIDE SEQUENCE [LARGE SCALE GENOMIC DNA]</scope>
    <source>
        <strain evidence="8 9">ICMP3963</strain>
    </source>
</reference>
<feature type="region of interest" description="Disordered" evidence="5">
    <location>
        <begin position="100"/>
        <end position="140"/>
    </location>
</feature>
<sequence length="589" mass="65286">MTGHNAGTRRATPLRAVFFQIRLGRRNWHATVSQHPVTTRPHAPSCPHPPSPDPCRSGWPDRRHCLGLAHTPRNTHAKPADGLGHRRVALSDSDLRPHTAQQCRRCPASRTDGRRKRRRHPCHGVRRSTGQPGRHHFRGRWQQGPFQRRQNAPSRLHRPDRHRLMVDDRGDLQPALRTHVLHLERQGAGTGLRGRRKASGLLGLSVFLVHPQRGSTDLRRGRSNPRNAQGRAGPVVDLLCLQHRHSGFFDQHCRQPVQLTFQPAPSRGPQTMTPLKIAVFDDWQNIASGVVDWSALDSVGEISFLHDYPADTATMVQRLQGFDVLCVMRERTLFDDALLSQLPNLRLLVTGGMRNAAIDTAAAKRQGIVVCGTESYKNAAPELTWALIMGITRNLVAEANSLRTGNWQVGLGSDLHGKTLGILGLGSIGKWIARYGQAFGMNVIAWSQNLTAEAAAESGVTYVSKQQLFEQADVLSVHLVLSDRSRGLVDAQALGWMKPGAYLINSSRGPIIDQAALINVLQQRHIAGAALDVFDIEPLPVDHPFRTLDNVLATPHIGYVTENNYRTFYGQMIEAIQAWHAGSPIRVFG</sequence>
<dbReference type="Proteomes" id="UP000050317">
    <property type="component" value="Unassembled WGS sequence"/>
</dbReference>
<evidence type="ECO:0000256" key="3">
    <source>
        <dbReference type="ARBA" id="ARBA00023002"/>
    </source>
</evidence>
<dbReference type="PANTHER" id="PTHR42789:SF1">
    <property type="entry name" value="D-ISOMER SPECIFIC 2-HYDROXYACID DEHYDROGENASE FAMILY PROTEIN (AFU_ORTHOLOGUE AFUA_6G10090)"/>
    <property type="match status" value="1"/>
</dbReference>
<accession>A0A0Q0CS99</accession>
<dbReference type="InterPro" id="IPR050857">
    <property type="entry name" value="D-2-hydroxyacid_DH"/>
</dbReference>
<dbReference type="GO" id="GO:0016616">
    <property type="term" value="F:oxidoreductase activity, acting on the CH-OH group of donors, NAD or NADP as acceptor"/>
    <property type="evidence" value="ECO:0007669"/>
    <property type="project" value="InterPro"/>
</dbReference>
<comment type="caution">
    <text evidence="8">The sequence shown here is derived from an EMBL/GenBank/DDBJ whole genome shotgun (WGS) entry which is preliminary data.</text>
</comment>
<dbReference type="SUPFAM" id="SSF52283">
    <property type="entry name" value="Formate/glycerate dehydrogenase catalytic domain-like"/>
    <property type="match status" value="1"/>
</dbReference>
<evidence type="ECO:0000259" key="7">
    <source>
        <dbReference type="Pfam" id="PF02826"/>
    </source>
</evidence>
<dbReference type="GO" id="GO:0008652">
    <property type="term" value="P:amino acid biosynthetic process"/>
    <property type="evidence" value="ECO:0007669"/>
    <property type="project" value="UniProtKB-KW"/>
</dbReference>
<feature type="compositionally biased region" description="Pro residues" evidence="5">
    <location>
        <begin position="44"/>
        <end position="53"/>
    </location>
</feature>
<evidence type="ECO:0000259" key="6">
    <source>
        <dbReference type="Pfam" id="PF00389"/>
    </source>
</evidence>
<comment type="similarity">
    <text evidence="1">Belongs to the D-isomer specific 2-hydroxyacid dehydrogenase family.</text>
</comment>
<dbReference type="SUPFAM" id="SSF51735">
    <property type="entry name" value="NAD(P)-binding Rossmann-fold domains"/>
    <property type="match status" value="1"/>
</dbReference>
<evidence type="ECO:0000256" key="2">
    <source>
        <dbReference type="ARBA" id="ARBA00022605"/>
    </source>
</evidence>
<dbReference type="InterPro" id="IPR036291">
    <property type="entry name" value="NAD(P)-bd_dom_sf"/>
</dbReference>
<feature type="compositionally biased region" description="Basic residues" evidence="5">
    <location>
        <begin position="113"/>
        <end position="126"/>
    </location>
</feature>
<dbReference type="PATRIC" id="fig|251703.9.peg.1504"/>
<dbReference type="PROSITE" id="PS00671">
    <property type="entry name" value="D_2_HYDROXYACID_DH_3"/>
    <property type="match status" value="1"/>
</dbReference>
<dbReference type="PROSITE" id="PS00065">
    <property type="entry name" value="D_2_HYDROXYACID_DH_1"/>
    <property type="match status" value="1"/>
</dbReference>
<dbReference type="CDD" id="cd12169">
    <property type="entry name" value="PGDH_like_1"/>
    <property type="match status" value="1"/>
</dbReference>
<evidence type="ECO:0000256" key="1">
    <source>
        <dbReference type="ARBA" id="ARBA00005854"/>
    </source>
</evidence>
<name>A0A0Q0CS99_9PSED</name>
<dbReference type="GO" id="GO:0051287">
    <property type="term" value="F:NAD binding"/>
    <property type="evidence" value="ECO:0007669"/>
    <property type="project" value="InterPro"/>
</dbReference>
<feature type="domain" description="D-isomer specific 2-hydroxyacid dehydrogenase NAD-binding" evidence="7">
    <location>
        <begin position="386"/>
        <end position="558"/>
    </location>
</feature>
<organism evidence="8 9">
    <name type="scientific">Pseudomonas syringae pv. viburni</name>
    <dbReference type="NCBI Taxonomy" id="251703"/>
    <lineage>
        <taxon>Bacteria</taxon>
        <taxon>Pseudomonadati</taxon>
        <taxon>Pseudomonadota</taxon>
        <taxon>Gammaproteobacteria</taxon>
        <taxon>Pseudomonadales</taxon>
        <taxon>Pseudomonadaceae</taxon>
        <taxon>Pseudomonas</taxon>
    </lineage>
</organism>
<evidence type="ECO:0000256" key="4">
    <source>
        <dbReference type="ARBA" id="ARBA00023027"/>
    </source>
</evidence>
<dbReference type="AlphaFoldDB" id="A0A0Q0CS99"/>
<evidence type="ECO:0000313" key="8">
    <source>
        <dbReference type="EMBL" id="KPZ08797.1"/>
    </source>
</evidence>
<dbReference type="InterPro" id="IPR006139">
    <property type="entry name" value="D-isomer_2_OHA_DH_cat_dom"/>
</dbReference>
<dbReference type="Pfam" id="PF00389">
    <property type="entry name" value="2-Hacid_dh"/>
    <property type="match status" value="1"/>
</dbReference>
<dbReference type="InterPro" id="IPR029753">
    <property type="entry name" value="D-isomer_DH_CS"/>
</dbReference>
<dbReference type="PANTHER" id="PTHR42789">
    <property type="entry name" value="D-ISOMER SPECIFIC 2-HYDROXYACID DEHYDROGENASE FAMILY PROTEIN (AFU_ORTHOLOGUE AFUA_6G10090)"/>
    <property type="match status" value="1"/>
</dbReference>
<dbReference type="FunFam" id="3.40.50.720:FF:000729">
    <property type="entry name" value="D-isomer specific 2-hydroxyacid dehydrogenase family protein"/>
    <property type="match status" value="1"/>
</dbReference>
<feature type="region of interest" description="Disordered" evidence="5">
    <location>
        <begin position="36"/>
        <end position="56"/>
    </location>
</feature>
<keyword evidence="2" id="KW-0028">Amino-acid biosynthesis</keyword>
<proteinExistence type="inferred from homology"/>